<sequence length="178" mass="19641">MTQQLIVTILGNDKFGMLSAIAETVCEVGCNILDSRQAVFGQDFSLTMIIEGSQAAIAKAEFAIPQTCQKLELLCLMKRTKRHNKQNLEHIADVSIKGENATGVIKKITGFFTQFTISVSAFRLKTLKNPNEVYAAPEHMKCKMVVSIPHTISVEDVEAAFQTLMAELNLQGSIKLNH</sequence>
<dbReference type="PANTHER" id="PTHR34875">
    <property type="entry name" value="UPF0237 PROTEIN MJ1558"/>
    <property type="match status" value="1"/>
</dbReference>
<dbReference type="EMBL" id="LSNE01000005">
    <property type="protein sequence ID" value="KXI28924.1"/>
    <property type="molecule type" value="Genomic_DNA"/>
</dbReference>
<dbReference type="AlphaFoldDB" id="A0A136A122"/>
<dbReference type="InterPro" id="IPR050990">
    <property type="entry name" value="UPF0237/GcvR_regulator"/>
</dbReference>
<name>A0A136A122_9ALTE</name>
<dbReference type="GO" id="GO:0006355">
    <property type="term" value="P:regulation of DNA-templated transcription"/>
    <property type="evidence" value="ECO:0007669"/>
    <property type="project" value="UniProtKB-UniRule"/>
</dbReference>
<comment type="subcellular location">
    <subcellularLocation>
        <location evidence="1">Cytoplasm</location>
    </subcellularLocation>
</comment>
<gene>
    <name evidence="2" type="ORF">AX660_12110</name>
</gene>
<dbReference type="Pfam" id="PF13740">
    <property type="entry name" value="ACT_6"/>
    <property type="match status" value="1"/>
</dbReference>
<evidence type="ECO:0000313" key="2">
    <source>
        <dbReference type="EMBL" id="KXI28924.1"/>
    </source>
</evidence>
<dbReference type="SUPFAM" id="SSF55021">
    <property type="entry name" value="ACT-like"/>
    <property type="match status" value="2"/>
</dbReference>
<dbReference type="PIRSF" id="PIRSF028103">
    <property type="entry name" value="GcvR"/>
    <property type="match status" value="1"/>
</dbReference>
<reference evidence="3" key="1">
    <citation type="submission" date="2016-02" db="EMBL/GenBank/DDBJ databases">
        <authorList>
            <person name="Schultz-Johansen M."/>
            <person name="Glaring M.A."/>
            <person name="Bech P.K."/>
            <person name="Stougaard P."/>
        </authorList>
    </citation>
    <scope>NUCLEOTIDE SEQUENCE [LARGE SCALE GENOMIC DNA]</scope>
    <source>
        <strain evidence="3">S66</strain>
    </source>
</reference>
<keyword evidence="1" id="KW-0678">Repressor</keyword>
<organism evidence="2 3">
    <name type="scientific">Paraglaciecola hydrolytica</name>
    <dbReference type="NCBI Taxonomy" id="1799789"/>
    <lineage>
        <taxon>Bacteria</taxon>
        <taxon>Pseudomonadati</taxon>
        <taxon>Pseudomonadota</taxon>
        <taxon>Gammaproteobacteria</taxon>
        <taxon>Alteromonadales</taxon>
        <taxon>Alteromonadaceae</taxon>
        <taxon>Paraglaciecola</taxon>
    </lineage>
</organism>
<dbReference type="Proteomes" id="UP000070299">
    <property type="component" value="Unassembled WGS sequence"/>
</dbReference>
<evidence type="ECO:0000313" key="3">
    <source>
        <dbReference type="Proteomes" id="UP000070299"/>
    </source>
</evidence>
<comment type="caution">
    <text evidence="2">The sequence shown here is derived from an EMBL/GenBank/DDBJ whole genome shotgun (WGS) entry which is preliminary data.</text>
</comment>
<dbReference type="GO" id="GO:0005737">
    <property type="term" value="C:cytoplasm"/>
    <property type="evidence" value="ECO:0007669"/>
    <property type="project" value="UniProtKB-SubCell"/>
</dbReference>
<dbReference type="OrthoDB" id="5814713at2"/>
<dbReference type="RefSeq" id="WP_068375814.1">
    <property type="nucleotide sequence ID" value="NZ_LSNE01000005.1"/>
</dbReference>
<dbReference type="InterPro" id="IPR045865">
    <property type="entry name" value="ACT-like_dom_sf"/>
</dbReference>
<protein>
    <recommendedName>
        <fullName evidence="1">Glycine cleavage system transcriptional repressor</fullName>
    </recommendedName>
</protein>
<keyword evidence="1" id="KW-0804">Transcription</keyword>
<dbReference type="PANTHER" id="PTHR34875:SF5">
    <property type="entry name" value="GLYCINE CLEAVAGE SYSTEM TRANSCRIPTIONAL REPRESSOR"/>
    <property type="match status" value="1"/>
</dbReference>
<evidence type="ECO:0000256" key="1">
    <source>
        <dbReference type="PIRNR" id="PIRNR028103"/>
    </source>
</evidence>
<keyword evidence="3" id="KW-1185">Reference proteome</keyword>
<dbReference type="Gene3D" id="3.30.70.260">
    <property type="match status" value="2"/>
</dbReference>
<dbReference type="STRING" id="1799789.AX660_12110"/>
<accession>A0A136A122</accession>
<dbReference type="InterPro" id="IPR016867">
    <property type="entry name" value="GcvR"/>
</dbReference>
<proteinExistence type="predicted"/>
<keyword evidence="1" id="KW-0963">Cytoplasm</keyword>